<accession>A0A0D2LX62</accession>
<dbReference type="InterPro" id="IPR036412">
    <property type="entry name" value="HAD-like_sf"/>
</dbReference>
<reference evidence="1 2" key="1">
    <citation type="journal article" date="2013" name="BMC Genomics">
        <title>Reconstruction of the lipid metabolism for the microalga Monoraphidium neglectum from its genome sequence reveals characteristics suitable for biofuel production.</title>
        <authorList>
            <person name="Bogen C."/>
            <person name="Al-Dilaimi A."/>
            <person name="Albersmeier A."/>
            <person name="Wichmann J."/>
            <person name="Grundmann M."/>
            <person name="Rupp O."/>
            <person name="Lauersen K.J."/>
            <person name="Blifernez-Klassen O."/>
            <person name="Kalinowski J."/>
            <person name="Goesmann A."/>
            <person name="Mussgnug J.H."/>
            <person name="Kruse O."/>
        </authorList>
    </citation>
    <scope>NUCLEOTIDE SEQUENCE [LARGE SCALE GENOMIC DNA]</scope>
    <source>
        <strain evidence="1 2">SAG 48.87</strain>
    </source>
</reference>
<dbReference type="GO" id="GO:0016787">
    <property type="term" value="F:hydrolase activity"/>
    <property type="evidence" value="ECO:0007669"/>
    <property type="project" value="InterPro"/>
</dbReference>
<dbReference type="Gene3D" id="3.40.50.1000">
    <property type="entry name" value="HAD superfamily/HAD-like"/>
    <property type="match status" value="1"/>
</dbReference>
<name>A0A0D2LX62_9CHLO</name>
<dbReference type="InterPro" id="IPR041492">
    <property type="entry name" value="HAD_2"/>
</dbReference>
<dbReference type="InterPro" id="IPR006439">
    <property type="entry name" value="HAD-SF_hydro_IA"/>
</dbReference>
<dbReference type="NCBIfam" id="TIGR01509">
    <property type="entry name" value="HAD-SF-IA-v3"/>
    <property type="match status" value="1"/>
</dbReference>
<dbReference type="Pfam" id="PF13419">
    <property type="entry name" value="HAD_2"/>
    <property type="match status" value="1"/>
</dbReference>
<proteinExistence type="predicted"/>
<dbReference type="KEGG" id="mng:MNEG_11929"/>
<dbReference type="RefSeq" id="XP_013895054.1">
    <property type="nucleotide sequence ID" value="XM_014039600.1"/>
</dbReference>
<evidence type="ECO:0000313" key="1">
    <source>
        <dbReference type="EMBL" id="KIY96034.1"/>
    </source>
</evidence>
<dbReference type="Proteomes" id="UP000054498">
    <property type="component" value="Unassembled WGS sequence"/>
</dbReference>
<organism evidence="1 2">
    <name type="scientific">Monoraphidium neglectum</name>
    <dbReference type="NCBI Taxonomy" id="145388"/>
    <lineage>
        <taxon>Eukaryota</taxon>
        <taxon>Viridiplantae</taxon>
        <taxon>Chlorophyta</taxon>
        <taxon>core chlorophytes</taxon>
        <taxon>Chlorophyceae</taxon>
        <taxon>CS clade</taxon>
        <taxon>Sphaeropleales</taxon>
        <taxon>Selenastraceae</taxon>
        <taxon>Monoraphidium</taxon>
    </lineage>
</organism>
<keyword evidence="2" id="KW-1185">Reference proteome</keyword>
<dbReference type="InterPro" id="IPR023214">
    <property type="entry name" value="HAD_sf"/>
</dbReference>
<dbReference type="EMBL" id="KK103192">
    <property type="protein sequence ID" value="KIY96034.1"/>
    <property type="molecule type" value="Genomic_DNA"/>
</dbReference>
<dbReference type="OrthoDB" id="40579at2759"/>
<dbReference type="GeneID" id="25729240"/>
<dbReference type="AlphaFoldDB" id="A0A0D2LX62"/>
<evidence type="ECO:0000313" key="2">
    <source>
        <dbReference type="Proteomes" id="UP000054498"/>
    </source>
</evidence>
<dbReference type="PANTHER" id="PTHR42896:SF4">
    <property type="entry name" value="OS08G0485900 PROTEIN"/>
    <property type="match status" value="1"/>
</dbReference>
<gene>
    <name evidence="1" type="ORF">MNEG_11929</name>
</gene>
<protein>
    <submittedName>
        <fullName evidence="1">Protein cbbY</fullName>
    </submittedName>
</protein>
<dbReference type="PANTHER" id="PTHR42896">
    <property type="entry name" value="XYLULOSE-1,5-BISPHOSPHATE (XUBP) PHOSPHATASE"/>
    <property type="match status" value="1"/>
</dbReference>
<dbReference type="SUPFAM" id="SSF56784">
    <property type="entry name" value="HAD-like"/>
    <property type="match status" value="1"/>
</dbReference>
<sequence>MDEALARDDIALCICSAATKAGFEKVTNSIVKPERLARFDLILAGDDVKNKKPDPEIYNTARERLGIPAERCLVIEDSMVGLRAARGAGMHCVITPTSSTEDQPFCEEGAAAVVSVLAGKTFRVVGGLAGVVAGPRLDDLFSACPNGSGDTVVNLQGMANMEGNECVVQWSAATPATAAA</sequence>
<dbReference type="STRING" id="145388.A0A0D2LX62"/>
<dbReference type="InterPro" id="IPR044999">
    <property type="entry name" value="CbbY-like"/>
</dbReference>